<dbReference type="Gene3D" id="3.30.420.10">
    <property type="entry name" value="Ribonuclease H-like superfamily/Ribonuclease H"/>
    <property type="match status" value="1"/>
</dbReference>
<evidence type="ECO:0000259" key="1">
    <source>
        <dbReference type="Pfam" id="PF13456"/>
    </source>
</evidence>
<dbReference type="InterPro" id="IPR012337">
    <property type="entry name" value="RNaseH-like_sf"/>
</dbReference>
<proteinExistence type="predicted"/>
<feature type="domain" description="RNase H type-1" evidence="1">
    <location>
        <begin position="105"/>
        <end position="173"/>
    </location>
</feature>
<reference evidence="2 3" key="1">
    <citation type="journal article" date="2024" name="G3 (Bethesda)">
        <title>Genome assembly of Hibiscus sabdariffa L. provides insights into metabolisms of medicinal natural products.</title>
        <authorList>
            <person name="Kim T."/>
        </authorList>
    </citation>
    <scope>NUCLEOTIDE SEQUENCE [LARGE SCALE GENOMIC DNA]</scope>
    <source>
        <strain evidence="2">TK-2024</strain>
        <tissue evidence="2">Old leaves</tissue>
    </source>
</reference>
<dbReference type="InterPro" id="IPR053151">
    <property type="entry name" value="RNase_H-like"/>
</dbReference>
<sequence>MRYFFVLQQSKFRSIHRCGISHNGHLQLMANLKRNEHVFEPKRVRWEPILSHGKRLQQECRAAAALLRHLGNKPVLPREHLRWKRPPVDWCKLNTDGVVRRGSGLALFVDIRKLVVEVDSLDAIRVIRQALEGQSSPTLVFYIIELLNRSWSVKLQHVPREANRLADGMAKLASTEDFMCRHFLSPLDSVLRLVQLDCLD</sequence>
<comment type="caution">
    <text evidence="2">The sequence shown here is derived from an EMBL/GenBank/DDBJ whole genome shotgun (WGS) entry which is preliminary data.</text>
</comment>
<protein>
    <recommendedName>
        <fullName evidence="1">RNase H type-1 domain-containing protein</fullName>
    </recommendedName>
</protein>
<dbReference type="CDD" id="cd06222">
    <property type="entry name" value="RNase_H_like"/>
    <property type="match status" value="1"/>
</dbReference>
<dbReference type="Pfam" id="PF13456">
    <property type="entry name" value="RVT_3"/>
    <property type="match status" value="1"/>
</dbReference>
<dbReference type="InterPro" id="IPR036397">
    <property type="entry name" value="RNaseH_sf"/>
</dbReference>
<dbReference type="SUPFAM" id="SSF53098">
    <property type="entry name" value="Ribonuclease H-like"/>
    <property type="match status" value="1"/>
</dbReference>
<name>A0ABR2QD68_9ROSI</name>
<gene>
    <name evidence="2" type="ORF">V6N11_083851</name>
</gene>
<dbReference type="EMBL" id="JBBPBN010000041">
    <property type="protein sequence ID" value="KAK8998462.1"/>
    <property type="molecule type" value="Genomic_DNA"/>
</dbReference>
<organism evidence="2 3">
    <name type="scientific">Hibiscus sabdariffa</name>
    <name type="common">roselle</name>
    <dbReference type="NCBI Taxonomy" id="183260"/>
    <lineage>
        <taxon>Eukaryota</taxon>
        <taxon>Viridiplantae</taxon>
        <taxon>Streptophyta</taxon>
        <taxon>Embryophyta</taxon>
        <taxon>Tracheophyta</taxon>
        <taxon>Spermatophyta</taxon>
        <taxon>Magnoliopsida</taxon>
        <taxon>eudicotyledons</taxon>
        <taxon>Gunneridae</taxon>
        <taxon>Pentapetalae</taxon>
        <taxon>rosids</taxon>
        <taxon>malvids</taxon>
        <taxon>Malvales</taxon>
        <taxon>Malvaceae</taxon>
        <taxon>Malvoideae</taxon>
        <taxon>Hibiscus</taxon>
    </lineage>
</organism>
<keyword evidence="3" id="KW-1185">Reference proteome</keyword>
<dbReference type="InterPro" id="IPR002156">
    <property type="entry name" value="RNaseH_domain"/>
</dbReference>
<dbReference type="Proteomes" id="UP001396334">
    <property type="component" value="Unassembled WGS sequence"/>
</dbReference>
<evidence type="ECO:0000313" key="3">
    <source>
        <dbReference type="Proteomes" id="UP001396334"/>
    </source>
</evidence>
<evidence type="ECO:0000313" key="2">
    <source>
        <dbReference type="EMBL" id="KAK8998462.1"/>
    </source>
</evidence>
<dbReference type="InterPro" id="IPR044730">
    <property type="entry name" value="RNase_H-like_dom_plant"/>
</dbReference>
<dbReference type="PANTHER" id="PTHR47723:SF19">
    <property type="entry name" value="POLYNUCLEOTIDYL TRANSFERASE, RIBONUCLEASE H-LIKE SUPERFAMILY PROTEIN"/>
    <property type="match status" value="1"/>
</dbReference>
<accession>A0ABR2QD68</accession>
<dbReference type="PANTHER" id="PTHR47723">
    <property type="entry name" value="OS05G0353850 PROTEIN"/>
    <property type="match status" value="1"/>
</dbReference>